<gene>
    <name evidence="1" type="ORF">SAMN05216544_0592</name>
</gene>
<dbReference type="Gene3D" id="3.40.50.11940">
    <property type="match status" value="2"/>
</dbReference>
<organism evidence="1 2">
    <name type="scientific">Lachnospira pectinoschiza</name>
    <dbReference type="NCBI Taxonomy" id="28052"/>
    <lineage>
        <taxon>Bacteria</taxon>
        <taxon>Bacillati</taxon>
        <taxon>Bacillota</taxon>
        <taxon>Clostridia</taxon>
        <taxon>Lachnospirales</taxon>
        <taxon>Lachnospiraceae</taxon>
        <taxon>Lachnospira</taxon>
    </lineage>
</organism>
<dbReference type="NCBIfam" id="TIGR01866">
    <property type="entry name" value="cas_Csn2"/>
    <property type="match status" value="1"/>
</dbReference>
<accession>A0A1G9U337</accession>
<keyword evidence="2" id="KW-1185">Reference proteome</keyword>
<dbReference type="Pfam" id="PF09711">
    <property type="entry name" value="Cas_Csn2"/>
    <property type="match status" value="1"/>
</dbReference>
<dbReference type="EMBL" id="FNHZ01000001">
    <property type="protein sequence ID" value="SDM54302.1"/>
    <property type="molecule type" value="Genomic_DNA"/>
</dbReference>
<dbReference type="AlphaFoldDB" id="A0A1G9U337"/>
<sequence length="223" mass="26071">MRIIESDLNINVDLAENKPVCLVVENRKCYSDLLNQLWLMDIGDVNDIRISENEDELKFSKIGSVILNPYLLDANDKKILNRIYQEINDIAINDNVNETLKIKEQIISYMENLINSVSYPLMYNLDFDITVLLKLLSTKIDDNCDSLLERIISYVKLYHQVLSTKLFIFVGLKLYLSDDDIVSLYENLKYEDVYLLDIENKQYGILEYEKTFIIDDDNCIIDV</sequence>
<dbReference type="InterPro" id="IPR038600">
    <property type="entry name" value="Csn2_sf"/>
</dbReference>
<name>A0A1G9U337_9FIRM</name>
<dbReference type="OrthoDB" id="2043844at2"/>
<evidence type="ECO:0000313" key="2">
    <source>
        <dbReference type="Proteomes" id="UP000187651"/>
    </source>
</evidence>
<dbReference type="Proteomes" id="UP000187651">
    <property type="component" value="Unassembled WGS sequence"/>
</dbReference>
<reference evidence="2" key="1">
    <citation type="submission" date="2016-10" db="EMBL/GenBank/DDBJ databases">
        <authorList>
            <person name="Varghese N."/>
            <person name="Submissions S."/>
        </authorList>
    </citation>
    <scope>NUCLEOTIDE SEQUENCE [LARGE SCALE GENOMIC DNA]</scope>
    <source>
        <strain evidence="2">M83</strain>
    </source>
</reference>
<dbReference type="InterPro" id="IPR010146">
    <property type="entry name" value="CRISPR-assoc_prot_Csn2-typ"/>
</dbReference>
<evidence type="ECO:0000313" key="1">
    <source>
        <dbReference type="EMBL" id="SDM54302.1"/>
    </source>
</evidence>
<dbReference type="RefSeq" id="WP_074520844.1">
    <property type="nucleotide sequence ID" value="NZ_FNHZ01000001.1"/>
</dbReference>
<protein>
    <submittedName>
        <fullName evidence="1">CRISPR-associated protein Csn2</fullName>
    </submittedName>
</protein>
<proteinExistence type="predicted"/>